<dbReference type="Pfam" id="PF12680">
    <property type="entry name" value="SnoaL_2"/>
    <property type="match status" value="1"/>
</dbReference>
<keyword evidence="3" id="KW-1185">Reference proteome</keyword>
<reference evidence="2 3" key="1">
    <citation type="submission" date="2016-01" db="EMBL/GenBank/DDBJ databases">
        <title>The new phylogeny of the genus Mycobacterium.</title>
        <authorList>
            <person name="Tarcisio F."/>
            <person name="Conor M."/>
            <person name="Antonella G."/>
            <person name="Elisabetta G."/>
            <person name="Giulia F.S."/>
            <person name="Sara T."/>
            <person name="Anna F."/>
            <person name="Clotilde B."/>
            <person name="Roberto B."/>
            <person name="Veronica D.S."/>
            <person name="Fabio R."/>
            <person name="Monica P."/>
            <person name="Olivier J."/>
            <person name="Enrico T."/>
            <person name="Nicola S."/>
        </authorList>
    </citation>
    <scope>NUCLEOTIDE SEQUENCE [LARGE SCALE GENOMIC DNA]</scope>
    <source>
        <strain evidence="2 3">DSM 44852</strain>
    </source>
</reference>
<proteinExistence type="predicted"/>
<organism evidence="2 3">
    <name type="scientific">Mycobacterium florentinum</name>
    <dbReference type="NCBI Taxonomy" id="292462"/>
    <lineage>
        <taxon>Bacteria</taxon>
        <taxon>Bacillati</taxon>
        <taxon>Actinomycetota</taxon>
        <taxon>Actinomycetes</taxon>
        <taxon>Mycobacteriales</taxon>
        <taxon>Mycobacteriaceae</taxon>
        <taxon>Mycobacterium</taxon>
        <taxon>Mycobacterium simiae complex</taxon>
    </lineage>
</organism>
<dbReference type="EMBL" id="LQOV01000008">
    <property type="protein sequence ID" value="ORV54461.1"/>
    <property type="molecule type" value="Genomic_DNA"/>
</dbReference>
<protein>
    <recommendedName>
        <fullName evidence="1">SnoaL-like domain-containing protein</fullName>
    </recommendedName>
</protein>
<dbReference type="InterPro" id="IPR032710">
    <property type="entry name" value="NTF2-like_dom_sf"/>
</dbReference>
<evidence type="ECO:0000313" key="3">
    <source>
        <dbReference type="Proteomes" id="UP000193010"/>
    </source>
</evidence>
<gene>
    <name evidence="2" type="ORF">AWC05_17835</name>
</gene>
<evidence type="ECO:0000259" key="1">
    <source>
        <dbReference type="Pfam" id="PF12680"/>
    </source>
</evidence>
<dbReference type="SUPFAM" id="SSF54427">
    <property type="entry name" value="NTF2-like"/>
    <property type="match status" value="1"/>
</dbReference>
<dbReference type="InterPro" id="IPR037401">
    <property type="entry name" value="SnoaL-like"/>
</dbReference>
<accession>A0A1X1UCD6</accession>
<evidence type="ECO:0000313" key="2">
    <source>
        <dbReference type="EMBL" id="ORV54461.1"/>
    </source>
</evidence>
<dbReference type="AlphaFoldDB" id="A0A1X1UCD6"/>
<comment type="caution">
    <text evidence="2">The sequence shown here is derived from an EMBL/GenBank/DDBJ whole genome shotgun (WGS) entry which is preliminary data.</text>
</comment>
<sequence length="129" mass="14525">MTVTTTSRDLMTRMYDSAAKADYDDVFACLSEDLVVNEPPFLPYGDTYRGHEGFKSLIGKVTQVLDVSQMRVIRMVAEDDRAIGIIEMPDIATGEQILLAEESLIRDGKVVEINVYFHEPRTLLGKPRL</sequence>
<feature type="domain" description="SnoaL-like" evidence="1">
    <location>
        <begin position="12"/>
        <end position="112"/>
    </location>
</feature>
<dbReference type="Gene3D" id="3.10.450.50">
    <property type="match status" value="1"/>
</dbReference>
<dbReference type="STRING" id="292462.AWC05_17835"/>
<dbReference type="RefSeq" id="WP_085221523.1">
    <property type="nucleotide sequence ID" value="NZ_AP022576.1"/>
</dbReference>
<name>A0A1X1UCD6_MYCFL</name>
<dbReference type="Proteomes" id="UP000193010">
    <property type="component" value="Unassembled WGS sequence"/>
</dbReference>
<dbReference type="OrthoDB" id="3574881at2"/>